<evidence type="ECO:0000256" key="3">
    <source>
        <dbReference type="ARBA" id="ARBA00022475"/>
    </source>
</evidence>
<evidence type="ECO:0000256" key="5">
    <source>
        <dbReference type="ARBA" id="ARBA00022989"/>
    </source>
</evidence>
<evidence type="ECO:0000256" key="1">
    <source>
        <dbReference type="ARBA" id="ARBA00004651"/>
    </source>
</evidence>
<keyword evidence="4 7" id="KW-0812">Transmembrane</keyword>
<keyword evidence="3" id="KW-1003">Cell membrane</keyword>
<dbReference type="RefSeq" id="WP_136131773.1">
    <property type="nucleotide sequence ID" value="NZ_PDKS01000003.1"/>
</dbReference>
<feature type="transmembrane region" description="Helical" evidence="7">
    <location>
        <begin position="72"/>
        <end position="89"/>
    </location>
</feature>
<dbReference type="GO" id="GO:0005886">
    <property type="term" value="C:plasma membrane"/>
    <property type="evidence" value="ECO:0007669"/>
    <property type="project" value="UniProtKB-SubCell"/>
</dbReference>
<evidence type="ECO:0000313" key="9">
    <source>
        <dbReference type="Proteomes" id="UP000296034"/>
    </source>
</evidence>
<dbReference type="PANTHER" id="PTHR33508">
    <property type="entry name" value="UPF0056 MEMBRANE PROTEIN YHCE"/>
    <property type="match status" value="1"/>
</dbReference>
<dbReference type="InterPro" id="IPR002771">
    <property type="entry name" value="Multi_antbiot-R_MarC"/>
</dbReference>
<dbReference type="AlphaFoldDB" id="A0A2P5SXU3"/>
<dbReference type="OrthoDB" id="21094at2"/>
<organism evidence="8 9">
    <name type="scientific">Candidatus Pantoea edessiphila</name>
    <dbReference type="NCBI Taxonomy" id="2044610"/>
    <lineage>
        <taxon>Bacteria</taxon>
        <taxon>Pseudomonadati</taxon>
        <taxon>Pseudomonadota</taxon>
        <taxon>Gammaproteobacteria</taxon>
        <taxon>Enterobacterales</taxon>
        <taxon>Erwiniaceae</taxon>
        <taxon>Pantoea</taxon>
    </lineage>
</organism>
<dbReference type="Pfam" id="PF01914">
    <property type="entry name" value="MarC"/>
    <property type="match status" value="1"/>
</dbReference>
<dbReference type="NCBIfam" id="NF008010">
    <property type="entry name" value="PRK10739.1"/>
    <property type="match status" value="1"/>
</dbReference>
<proteinExistence type="inferred from homology"/>
<comment type="subcellular location">
    <subcellularLocation>
        <location evidence="1 7">Cell membrane</location>
        <topology evidence="1 7">Multi-pass membrane protein</topology>
    </subcellularLocation>
</comment>
<feature type="transmembrane region" description="Helical" evidence="7">
    <location>
        <begin position="176"/>
        <end position="196"/>
    </location>
</feature>
<comment type="similarity">
    <text evidence="2 7">Belongs to the UPF0056 (MarC) family.</text>
</comment>
<feature type="transmembrane region" description="Helical" evidence="7">
    <location>
        <begin position="44"/>
        <end position="65"/>
    </location>
</feature>
<feature type="transmembrane region" description="Helical" evidence="7">
    <location>
        <begin position="109"/>
        <end position="129"/>
    </location>
</feature>
<gene>
    <name evidence="8" type="ORF">CRV11_02450</name>
</gene>
<dbReference type="Proteomes" id="UP000296034">
    <property type="component" value="Unassembled WGS sequence"/>
</dbReference>
<dbReference type="PANTHER" id="PTHR33508:SF10">
    <property type="entry name" value="UPF0056 INNER MEMBRANE PROTEIN YHGN"/>
    <property type="match status" value="1"/>
</dbReference>
<evidence type="ECO:0000256" key="6">
    <source>
        <dbReference type="ARBA" id="ARBA00023136"/>
    </source>
</evidence>
<keyword evidence="5 7" id="KW-1133">Transmembrane helix</keyword>
<keyword evidence="6 7" id="KW-0472">Membrane</keyword>
<evidence type="ECO:0000256" key="2">
    <source>
        <dbReference type="ARBA" id="ARBA00009784"/>
    </source>
</evidence>
<accession>A0A2P5SXU3</accession>
<comment type="caution">
    <text evidence="7">Lacks conserved residue(s) required for the propagation of feature annotation.</text>
</comment>
<reference evidence="8 9" key="1">
    <citation type="journal article" date="2018" name="Genome Biol. Evol.">
        <title>Cladogenesis and Genomic Streamlining in Extracellular Endosymbionts of Tropical Stink Bugs.</title>
        <authorList>
            <person name="Otero-Bravo A."/>
            <person name="Goffredi S."/>
            <person name="Sabree Z.L."/>
        </authorList>
    </citation>
    <scope>NUCLEOTIDE SEQUENCE [LARGE SCALE GENOMIC DNA]</scope>
    <source>
        <strain evidence="8 9">SoET</strain>
    </source>
</reference>
<evidence type="ECO:0000256" key="4">
    <source>
        <dbReference type="ARBA" id="ARBA00022692"/>
    </source>
</evidence>
<dbReference type="NCBIfam" id="TIGR00427">
    <property type="entry name" value="NAAT family transporter"/>
    <property type="match status" value="1"/>
</dbReference>
<evidence type="ECO:0000256" key="7">
    <source>
        <dbReference type="RuleBase" id="RU362048"/>
    </source>
</evidence>
<evidence type="ECO:0000313" key="8">
    <source>
        <dbReference type="EMBL" id="PPI87156.1"/>
    </source>
</evidence>
<feature type="transmembrane region" description="Helical" evidence="7">
    <location>
        <begin position="136"/>
        <end position="156"/>
    </location>
</feature>
<name>A0A2P5SXU3_9GAMM</name>
<comment type="caution">
    <text evidence="8">The sequence shown here is derived from an EMBL/GenBank/DDBJ whole genome shotgun (WGS) entry which is preliminary data.</text>
</comment>
<dbReference type="EMBL" id="PDKS01000003">
    <property type="protein sequence ID" value="PPI87156.1"/>
    <property type="molecule type" value="Genomic_DNA"/>
</dbReference>
<protein>
    <recommendedName>
        <fullName evidence="7">UPF0056 membrane protein</fullName>
    </recommendedName>
</protein>
<sequence length="198" mass="22238">MNEIISGTILLLLIMDPLGNLPIFMSILKYIDPKRRKVILIREMIISLIIMVMFLFLGESILNFLNLRTESVSISGGIILFLIAIKMIFPSSEDNNTVFTAGDEEPFLVPLAIPLVAGPSLLATLMMLAHQYYNQMHVIIISILIAWLLTLIILLLSELFLRILGEKGVNALERLMGLVLVILATQMFLDGIRVYLKL</sequence>